<dbReference type="PROSITE" id="PS50297">
    <property type="entry name" value="ANK_REP_REGION"/>
    <property type="match status" value="1"/>
</dbReference>
<keyword evidence="1" id="KW-0040">ANK repeat</keyword>
<dbReference type="InterPro" id="IPR002110">
    <property type="entry name" value="Ankyrin_rpt"/>
</dbReference>
<dbReference type="PANTHER" id="PTHR24120">
    <property type="entry name" value="GH07239P"/>
    <property type="match status" value="1"/>
</dbReference>
<reference evidence="4" key="1">
    <citation type="submission" date="2012-02" db="EMBL/GenBank/DDBJ databases">
        <title>Genome sequencing of Giardia lamblia Genotypes A2 and B isolates (DH and GS) and comparative analysis with the genomes of Genotypes A1 and E (WB and Pig).</title>
        <authorList>
            <person name="Adam R."/>
            <person name="Dahlstrom E."/>
            <person name="Martens C."/>
            <person name="Bruno D."/>
            <person name="Barbian K."/>
            <person name="Porcella S.F."/>
            <person name="Nash T."/>
        </authorList>
    </citation>
    <scope>NUCLEOTIDE SEQUENCE</scope>
    <source>
        <strain evidence="4">GS</strain>
    </source>
</reference>
<dbReference type="VEuPathDB" id="GiardiaDB:DHA2_152659"/>
<dbReference type="OrthoDB" id="194358at2759"/>
<organism evidence="3 4">
    <name type="scientific">Giardia intestinalis</name>
    <name type="common">Giardia lamblia</name>
    <dbReference type="NCBI Taxonomy" id="5741"/>
    <lineage>
        <taxon>Eukaryota</taxon>
        <taxon>Metamonada</taxon>
        <taxon>Diplomonadida</taxon>
        <taxon>Hexamitidae</taxon>
        <taxon>Giardiinae</taxon>
        <taxon>Giardia</taxon>
    </lineage>
</organism>
<feature type="region of interest" description="Disordered" evidence="2">
    <location>
        <begin position="183"/>
        <end position="208"/>
    </location>
</feature>
<comment type="caution">
    <text evidence="3">The sequence shown here is derived from an EMBL/GenBank/DDBJ whole genome shotgun (WGS) entry which is preliminary data.</text>
</comment>
<dbReference type="VEuPathDB" id="GiardiaDB:GL50803_0025296"/>
<accession>V6U328</accession>
<dbReference type="Gene3D" id="1.25.40.20">
    <property type="entry name" value="Ankyrin repeat-containing domain"/>
    <property type="match status" value="6"/>
</dbReference>
<protein>
    <submittedName>
        <fullName evidence="3">Ankyrin repeat protein</fullName>
    </submittedName>
</protein>
<dbReference type="PROSITE" id="PS50088">
    <property type="entry name" value="ANK_REPEAT"/>
    <property type="match status" value="1"/>
</dbReference>
<dbReference type="InterPro" id="IPR036770">
    <property type="entry name" value="Ankyrin_rpt-contain_sf"/>
</dbReference>
<sequence>MSLSKLQMKMGYFGFRESVLTVEPHGTLEDEESSICLGECIAPLLQLASPYILRPHRIVKRDQQYFLYYYRPEGSILLADLVAEYRVQHIEIAGDILWRIFYCLLHVVQCLELNKITTIQLVSQQSVLLLENGMVQVSISHALSMHTLCSTEGPSAQLMHLHTCIDELLEHNSLVTRRCRLGAESDEPDSSDKVDEQESVPIGRRHSKSTIRAQTPVHMIHFSAEISRSARRATSRPTKTSSSTFTNTTLCIPTLRYVLALMNSSSFSAIMTAEALLSTPNISTLMEPIRQSYSQTLDISRRFLCPLIESMLTGDNWFSESTFYLLHFAGRVDRMGRTSLIHLASQPVGFLYPSLREYSLTTVTSEDCASPSSPDQHIIRFLIDCENSYVDGTGGCASCYALASGNLGLFSMLKEREAHMYKSSGITPLVLTISHIPETSPDLSLLSYADEKLTSGHTCLMLASVYNAYKWAQHLTGQATVYLADGTSALMMAADRGHTAVVRLLAPHEAKHRDKHGNTALLRLLKSCLSCLKTSPDLWEKLRLDTKHKTLQIIVSILADGESDIVDSRGRFPIDYAIELNDGELVQTLATYPYPKRPPGQRTRMMNTCRGSNYALTCALYRSEAGIVDDDGCTALMHLSMCPETTESLRCIHLLLQSEVSLRDKEGRTALVYACMRGNIEQVKILYRYESGLLYIDKDTQEELTELQLAQRAQAPDQIIKYLRDNAPVPRDILERTPLMKYAIYSSRKMRANRGISYEMDNTNIQSSELSLDHKMFYEDISISELHKLVDSQAGMRDKNGKTALMYCAQYNNINLTKLLIGKELYLRTISGETALMHCSKEHSISQKILEHLIKESGISDKQGRTALIHAIHCCNIKLASALIEREAGAVDLTGYCALHYSVFNKKLNMVSAKLISKESHIVDKHGQTSFMIACQAGNEKIADILFKTDYLGARDSRGRTALMYCCHFKMEKLIEATLEDAGAITSKDQCIPSNDHLLRHKTLCAVNKDCVTALHLYIHAQGCNESILRALYAKERNINTASGKSPLYLAISVKNAVAAEALSRYEIEQGDMYDNKGNTPLMTAVLTQDTATVELLAPYFCGMKNKKNGKSALFMAIENSYEDGCAILSRYESRILNKQGKYPLYVAIEKKQKYIAQLLMPWSAGLISPSGHYALYVAMINGITDISMQLLEREEKYLLLDNVSSLMVAAATHKNIEPYMDCIGQQDKNGYTALIYAIICSNKEAVQVLLEKEADLVDKTGQTALMYAAQYGMNEVVTSPHFSTCLQKQTRKGWTALMWAVASGNSEGVELLKSAEAKLTTVDGETALMLAARSGQVSAVKSLAPLEGGLYVTALSSLQRGFTALHFAAAGGHEECVKVLLEHTQEAYMRTHARKTAAEWARTYGFSTCAELIDGASLTTTPSDSKRKGPGEI</sequence>
<evidence type="ECO:0000256" key="1">
    <source>
        <dbReference type="PROSITE-ProRule" id="PRU00023"/>
    </source>
</evidence>
<reference evidence="3 4" key="2">
    <citation type="journal article" date="2013" name="Genome Biol. Evol.">
        <title>Genome sequencing of Giardia lamblia genotypes A2 and B isolates (DH and GS) and comparative analysis with the genomes of genotypes A1 and E (WB and Pig).</title>
        <authorList>
            <person name="Adam R.D."/>
            <person name="Dahlstrom E.W."/>
            <person name="Martens C.A."/>
            <person name="Bruno D.P."/>
            <person name="Barbian K.D."/>
            <person name="Ricklefs S.M."/>
            <person name="Hernandez M.M."/>
            <person name="Narla N.P."/>
            <person name="Patel R.B."/>
            <person name="Porcella S.F."/>
            <person name="Nash T.E."/>
        </authorList>
    </citation>
    <scope>NUCLEOTIDE SEQUENCE [LARGE SCALE GENOMIC DNA]</scope>
    <source>
        <strain evidence="3 4">GS</strain>
    </source>
</reference>
<dbReference type="EMBL" id="AHHH01000008">
    <property type="protein sequence ID" value="ESU45234.1"/>
    <property type="molecule type" value="Genomic_DNA"/>
</dbReference>
<gene>
    <name evidence="3" type="ORF">GSB_150725</name>
</gene>
<dbReference type="PANTHER" id="PTHR24120:SF4">
    <property type="entry name" value="GH07239P"/>
    <property type="match status" value="1"/>
</dbReference>
<dbReference type="Proteomes" id="UP000018040">
    <property type="component" value="Unassembled WGS sequence"/>
</dbReference>
<dbReference type="VEuPathDB" id="GiardiaDB:QR46_2296"/>
<name>V6U328_GIAIN</name>
<evidence type="ECO:0000313" key="4">
    <source>
        <dbReference type="Proteomes" id="UP000018040"/>
    </source>
</evidence>
<evidence type="ECO:0000256" key="2">
    <source>
        <dbReference type="SAM" id="MobiDB-lite"/>
    </source>
</evidence>
<dbReference type="VEuPathDB" id="GiardiaDB:GL50581_2072"/>
<proteinExistence type="predicted"/>
<dbReference type="SMART" id="SM00248">
    <property type="entry name" value="ANK"/>
    <property type="match status" value="17"/>
</dbReference>
<dbReference type="Pfam" id="PF12796">
    <property type="entry name" value="Ank_2"/>
    <property type="match status" value="8"/>
</dbReference>
<feature type="repeat" description="ANK" evidence="1">
    <location>
        <begin position="1361"/>
        <end position="1393"/>
    </location>
</feature>
<evidence type="ECO:0000313" key="3">
    <source>
        <dbReference type="EMBL" id="ESU45234.1"/>
    </source>
</evidence>
<dbReference type="SUPFAM" id="SSF48403">
    <property type="entry name" value="Ankyrin repeat"/>
    <property type="match status" value="4"/>
</dbReference>